<evidence type="ECO:0000313" key="12">
    <source>
        <dbReference type="EMBL" id="KTC71226.1"/>
    </source>
</evidence>
<feature type="binding site" evidence="7">
    <location>
        <begin position="154"/>
        <end position="155"/>
    </location>
    <ligand>
        <name>UDP-N-acetyl-alpha-D-muramoyl-L-alanyl-D-glutamate</name>
        <dbReference type="ChEBI" id="CHEBI:83900"/>
    </ligand>
</feature>
<evidence type="ECO:0000259" key="11">
    <source>
        <dbReference type="Pfam" id="PF08245"/>
    </source>
</evidence>
<feature type="modified residue" description="N6-carboxylysine" evidence="7">
    <location>
        <position position="221"/>
    </location>
</feature>
<dbReference type="EMBL" id="LNXU01000032">
    <property type="protein sequence ID" value="KTC71226.1"/>
    <property type="molecule type" value="Genomic_DNA"/>
</dbReference>
<comment type="PTM">
    <text evidence="7">Carboxylation is probably crucial for Mg(2+) binding and, consequently, for the gamma-phosphate positioning of ATP.</text>
</comment>
<keyword evidence="7" id="KW-0963">Cytoplasm</keyword>
<dbReference type="NCBIfam" id="TIGR01085">
    <property type="entry name" value="murE"/>
    <property type="match status" value="1"/>
</dbReference>
<dbReference type="Proteomes" id="UP000054695">
    <property type="component" value="Unassembled WGS sequence"/>
</dbReference>
<dbReference type="HAMAP" id="MF_00208">
    <property type="entry name" value="MurE"/>
    <property type="match status" value="1"/>
</dbReference>
<dbReference type="Gene3D" id="3.40.1190.10">
    <property type="entry name" value="Mur-like, catalytic domain"/>
    <property type="match status" value="1"/>
</dbReference>
<feature type="binding site" evidence="7">
    <location>
        <position position="380"/>
    </location>
    <ligand>
        <name>meso-2,6-diaminopimelate</name>
        <dbReference type="ChEBI" id="CHEBI:57791"/>
    </ligand>
</feature>
<feature type="domain" description="Mur ligase N-terminal catalytic" evidence="9">
    <location>
        <begin position="19"/>
        <end position="98"/>
    </location>
</feature>
<feature type="short sequence motif" description="Meso-diaminopimelate recognition motif" evidence="7">
    <location>
        <begin position="404"/>
        <end position="407"/>
    </location>
</feature>
<keyword evidence="6 7" id="KW-0961">Cell wall biogenesis/degradation</keyword>
<feature type="domain" description="Mur ligase C-terminal" evidence="10">
    <location>
        <begin position="333"/>
        <end position="457"/>
    </location>
</feature>
<dbReference type="GO" id="GO:0005737">
    <property type="term" value="C:cytoplasm"/>
    <property type="evidence" value="ECO:0007669"/>
    <property type="project" value="UniProtKB-SubCell"/>
</dbReference>
<dbReference type="AlphaFoldDB" id="A0A0W0RJG4"/>
<feature type="binding site" evidence="7">
    <location>
        <position position="187"/>
    </location>
    <ligand>
        <name>UDP-N-acetyl-alpha-D-muramoyl-L-alanyl-D-glutamate</name>
        <dbReference type="ChEBI" id="CHEBI:83900"/>
    </ligand>
</feature>
<evidence type="ECO:0000256" key="4">
    <source>
        <dbReference type="ARBA" id="ARBA00022984"/>
    </source>
</evidence>
<dbReference type="NCBIfam" id="NF001124">
    <property type="entry name" value="PRK00139.1-2"/>
    <property type="match status" value="1"/>
</dbReference>
<comment type="similarity">
    <text evidence="1 7">Belongs to the MurCDEF family. MurE subfamily.</text>
</comment>
<keyword evidence="5 7" id="KW-0131">Cell cycle</keyword>
<feature type="binding site" evidence="7">
    <location>
        <begin position="404"/>
        <end position="407"/>
    </location>
    <ligand>
        <name>meso-2,6-diaminopimelate</name>
        <dbReference type="ChEBI" id="CHEBI:57791"/>
    </ligand>
</feature>
<reference evidence="12 13" key="1">
    <citation type="submission" date="2015-11" db="EMBL/GenBank/DDBJ databases">
        <title>Genomic analysis of 38 Legionella species identifies large and diverse effector repertoires.</title>
        <authorList>
            <person name="Burstein D."/>
            <person name="Amaro F."/>
            <person name="Zusman T."/>
            <person name="Lifshitz Z."/>
            <person name="Cohen O."/>
            <person name="Gilbert J.A."/>
            <person name="Pupko T."/>
            <person name="Shuman H.A."/>
            <person name="Segal G."/>
        </authorList>
    </citation>
    <scope>NUCLEOTIDE SEQUENCE [LARGE SCALE GENOMIC DNA]</scope>
    <source>
        <strain evidence="12 13">WIGA</strain>
    </source>
</reference>
<evidence type="ECO:0000256" key="7">
    <source>
        <dbReference type="HAMAP-Rule" id="MF_00208"/>
    </source>
</evidence>
<keyword evidence="7 12" id="KW-0436">Ligase</keyword>
<dbReference type="InterPro" id="IPR036615">
    <property type="entry name" value="Mur_ligase_C_dom_sf"/>
</dbReference>
<evidence type="ECO:0000256" key="8">
    <source>
        <dbReference type="RuleBase" id="RU004135"/>
    </source>
</evidence>
<feature type="binding site" evidence="7">
    <location>
        <begin position="112"/>
        <end position="118"/>
    </location>
    <ligand>
        <name>ATP</name>
        <dbReference type="ChEBI" id="CHEBI:30616"/>
    </ligand>
</feature>
<dbReference type="GO" id="GO:0000287">
    <property type="term" value="F:magnesium ion binding"/>
    <property type="evidence" value="ECO:0007669"/>
    <property type="project" value="UniProtKB-UniRule"/>
</dbReference>
<comment type="cofactor">
    <cofactor evidence="7">
        <name>Mg(2+)</name>
        <dbReference type="ChEBI" id="CHEBI:18420"/>
    </cofactor>
</comment>
<dbReference type="GO" id="GO:0005524">
    <property type="term" value="F:ATP binding"/>
    <property type="evidence" value="ECO:0007669"/>
    <property type="project" value="UniProtKB-UniRule"/>
</dbReference>
<dbReference type="InterPro" id="IPR035911">
    <property type="entry name" value="MurE/MurF_N"/>
</dbReference>
<feature type="domain" description="Mur ligase central" evidence="11">
    <location>
        <begin position="110"/>
        <end position="307"/>
    </location>
</feature>
<dbReference type="GO" id="GO:0008360">
    <property type="term" value="P:regulation of cell shape"/>
    <property type="evidence" value="ECO:0007669"/>
    <property type="project" value="UniProtKB-KW"/>
</dbReference>
<keyword evidence="7" id="KW-0547">Nucleotide-binding</keyword>
<keyword evidence="7" id="KW-0460">Magnesium</keyword>
<dbReference type="InterPro" id="IPR004101">
    <property type="entry name" value="Mur_ligase_C"/>
</dbReference>
<dbReference type="InterPro" id="IPR000713">
    <property type="entry name" value="Mur_ligase_N"/>
</dbReference>
<feature type="binding site" evidence="7">
    <location>
        <position position="27"/>
    </location>
    <ligand>
        <name>UDP-N-acetyl-alpha-D-muramoyl-L-alanyl-D-glutamate</name>
        <dbReference type="ChEBI" id="CHEBI:83900"/>
    </ligand>
</feature>
<dbReference type="EC" id="6.3.2.13" evidence="7"/>
<dbReference type="InterPro" id="IPR005761">
    <property type="entry name" value="UDP-N-AcMur-Glu-dNH2Pim_ligase"/>
</dbReference>
<protein>
    <recommendedName>
        <fullName evidence="7">UDP-N-acetylmuramoyl-L-alanyl-D-glutamate--2,6-diaminopimelate ligase</fullName>
        <ecNumber evidence="7">6.3.2.13</ecNumber>
    </recommendedName>
    <alternativeName>
        <fullName evidence="7">Meso-A2pm-adding enzyme</fullName>
    </alternativeName>
    <alternativeName>
        <fullName evidence="7">Meso-diaminopimelate-adding enzyme</fullName>
    </alternativeName>
    <alternativeName>
        <fullName evidence="7">UDP-MurNAc-L-Ala-D-Glu:meso-diaminopimelate ligase</fullName>
    </alternativeName>
    <alternativeName>
        <fullName evidence="7">UDP-MurNAc-tripeptide synthetase</fullName>
    </alternativeName>
    <alternativeName>
        <fullName evidence="7">UDP-N-acetylmuramyl-tripeptide synthetase</fullName>
    </alternativeName>
</protein>
<organism evidence="12 13">
    <name type="scientific">Legionella bozemanae</name>
    <name type="common">Fluoribacter bozemanae</name>
    <dbReference type="NCBI Taxonomy" id="447"/>
    <lineage>
        <taxon>Bacteria</taxon>
        <taxon>Pseudomonadati</taxon>
        <taxon>Pseudomonadota</taxon>
        <taxon>Gammaproteobacteria</taxon>
        <taxon>Legionellales</taxon>
        <taxon>Legionellaceae</taxon>
        <taxon>Legionella</taxon>
    </lineage>
</organism>
<dbReference type="RefSeq" id="WP_058460391.1">
    <property type="nucleotide sequence ID" value="NZ_CAAAIY010000002.1"/>
</dbReference>
<dbReference type="Pfam" id="PF02875">
    <property type="entry name" value="Mur_ligase_C"/>
    <property type="match status" value="1"/>
</dbReference>
<feature type="binding site" evidence="7">
    <location>
        <position position="181"/>
    </location>
    <ligand>
        <name>UDP-N-acetyl-alpha-D-muramoyl-L-alanyl-D-glutamate</name>
        <dbReference type="ChEBI" id="CHEBI:83900"/>
    </ligand>
</feature>
<dbReference type="Pfam" id="PF08245">
    <property type="entry name" value="Mur_ligase_M"/>
    <property type="match status" value="1"/>
</dbReference>
<dbReference type="GO" id="GO:0071555">
    <property type="term" value="P:cell wall organization"/>
    <property type="evidence" value="ECO:0007669"/>
    <property type="project" value="UniProtKB-KW"/>
</dbReference>
<dbReference type="Gene3D" id="3.90.190.20">
    <property type="entry name" value="Mur ligase, C-terminal domain"/>
    <property type="match status" value="1"/>
</dbReference>
<comment type="pathway">
    <text evidence="7 8">Cell wall biogenesis; peptidoglycan biosynthesis.</text>
</comment>
<proteinExistence type="inferred from homology"/>
<dbReference type="GO" id="GO:0051301">
    <property type="term" value="P:cell division"/>
    <property type="evidence" value="ECO:0007669"/>
    <property type="project" value="UniProtKB-KW"/>
</dbReference>
<dbReference type="NCBIfam" id="NF001126">
    <property type="entry name" value="PRK00139.1-4"/>
    <property type="match status" value="1"/>
</dbReference>
<dbReference type="PANTHER" id="PTHR23135">
    <property type="entry name" value="MUR LIGASE FAMILY MEMBER"/>
    <property type="match status" value="1"/>
</dbReference>
<gene>
    <name evidence="7 12" type="primary">murE</name>
    <name evidence="12" type="ORF">Lboz_2803</name>
</gene>
<evidence type="ECO:0000256" key="5">
    <source>
        <dbReference type="ARBA" id="ARBA00023306"/>
    </source>
</evidence>
<evidence type="ECO:0000259" key="10">
    <source>
        <dbReference type="Pfam" id="PF02875"/>
    </source>
</evidence>
<feature type="binding site" evidence="7">
    <location>
        <position position="189"/>
    </location>
    <ligand>
        <name>UDP-N-acetyl-alpha-D-muramoyl-L-alanyl-D-glutamate</name>
        <dbReference type="ChEBI" id="CHEBI:83900"/>
    </ligand>
</feature>
<dbReference type="OrthoDB" id="9800958at2"/>
<dbReference type="SUPFAM" id="SSF53623">
    <property type="entry name" value="MurD-like peptide ligases, catalytic domain"/>
    <property type="match status" value="1"/>
</dbReference>
<keyword evidence="3 7" id="KW-0133">Cell shape</keyword>
<evidence type="ECO:0000313" key="13">
    <source>
        <dbReference type="Proteomes" id="UP000054695"/>
    </source>
</evidence>
<keyword evidence="7" id="KW-0067">ATP-binding</keyword>
<feature type="binding site" evidence="7">
    <location>
        <position position="455"/>
    </location>
    <ligand>
        <name>meso-2,6-diaminopimelate</name>
        <dbReference type="ChEBI" id="CHEBI:57791"/>
    </ligand>
</feature>
<comment type="caution">
    <text evidence="7">Lacks conserved residue(s) required for the propagation of feature annotation.</text>
</comment>
<dbReference type="InterPro" id="IPR013221">
    <property type="entry name" value="Mur_ligase_cen"/>
</dbReference>
<keyword evidence="2 7" id="KW-0132">Cell division</keyword>
<keyword evidence="13" id="KW-1185">Reference proteome</keyword>
<feature type="binding site" evidence="7">
    <location>
        <position position="153"/>
    </location>
    <ligand>
        <name>UDP-N-acetyl-alpha-D-muramoyl-L-alanyl-D-glutamate</name>
        <dbReference type="ChEBI" id="CHEBI:83900"/>
    </ligand>
</feature>
<comment type="catalytic activity">
    <reaction evidence="7">
        <text>UDP-N-acetyl-alpha-D-muramoyl-L-alanyl-D-glutamate + meso-2,6-diaminopimelate + ATP = UDP-N-acetyl-alpha-D-muramoyl-L-alanyl-gamma-D-glutamyl-meso-2,6-diaminopimelate + ADP + phosphate + H(+)</text>
        <dbReference type="Rhea" id="RHEA:23676"/>
        <dbReference type="ChEBI" id="CHEBI:15378"/>
        <dbReference type="ChEBI" id="CHEBI:30616"/>
        <dbReference type="ChEBI" id="CHEBI:43474"/>
        <dbReference type="ChEBI" id="CHEBI:57791"/>
        <dbReference type="ChEBI" id="CHEBI:83900"/>
        <dbReference type="ChEBI" id="CHEBI:83905"/>
        <dbReference type="ChEBI" id="CHEBI:456216"/>
        <dbReference type="EC" id="6.3.2.13"/>
    </reaction>
</comment>
<dbReference type="GO" id="GO:0008765">
    <property type="term" value="F:UDP-N-acetylmuramoylalanyl-D-glutamate-2,6-diaminopimelate ligase activity"/>
    <property type="evidence" value="ECO:0007669"/>
    <property type="project" value="UniProtKB-UniRule"/>
</dbReference>
<dbReference type="Gene3D" id="3.40.1390.10">
    <property type="entry name" value="MurE/MurF, N-terminal domain"/>
    <property type="match status" value="1"/>
</dbReference>
<comment type="subcellular location">
    <subcellularLocation>
        <location evidence="7 8">Cytoplasm</location>
    </subcellularLocation>
</comment>
<comment type="caution">
    <text evidence="12">The sequence shown here is derived from an EMBL/GenBank/DDBJ whole genome shotgun (WGS) entry which is preliminary data.</text>
</comment>
<evidence type="ECO:0000256" key="1">
    <source>
        <dbReference type="ARBA" id="ARBA00005898"/>
    </source>
</evidence>
<dbReference type="GO" id="GO:0009252">
    <property type="term" value="P:peptidoglycan biosynthetic process"/>
    <property type="evidence" value="ECO:0007669"/>
    <property type="project" value="UniProtKB-UniRule"/>
</dbReference>
<dbReference type="PATRIC" id="fig|447.4.peg.2984"/>
<comment type="function">
    <text evidence="7">Catalyzes the addition of meso-diaminopimelic acid to the nucleotide precursor UDP-N-acetylmuramoyl-L-alanyl-D-glutamate (UMAG) in the biosynthesis of bacterial cell-wall peptidoglycan.</text>
</comment>
<evidence type="ECO:0000256" key="6">
    <source>
        <dbReference type="ARBA" id="ARBA00023316"/>
    </source>
</evidence>
<dbReference type="STRING" id="447.Lboz_2803"/>
<dbReference type="SUPFAM" id="SSF63418">
    <property type="entry name" value="MurE/MurF N-terminal domain"/>
    <property type="match status" value="1"/>
</dbReference>
<dbReference type="Pfam" id="PF01225">
    <property type="entry name" value="Mur_ligase"/>
    <property type="match status" value="1"/>
</dbReference>
<name>A0A0W0RJG4_LEGBO</name>
<keyword evidence="4 7" id="KW-0573">Peptidoglycan synthesis</keyword>
<dbReference type="PANTHER" id="PTHR23135:SF4">
    <property type="entry name" value="UDP-N-ACETYLMURAMOYL-L-ALANYL-D-GLUTAMATE--2,6-DIAMINOPIMELATE LIGASE MURE HOMOLOG, CHLOROPLASTIC"/>
    <property type="match status" value="1"/>
</dbReference>
<dbReference type="InterPro" id="IPR036565">
    <property type="entry name" value="Mur-like_cat_sf"/>
</dbReference>
<sequence length="483" mass="53354">MKLSRLLKPWMQHVNSDCTITGLENDSRRIQPGDLFIAYAGAAADGRLFINKAVSAGAVAVAYDPIQFPKNCVLPESVPCVAVPDLATQLAPIAKQFYDDPGRFLTVTGVTGTNGKTTIAYQLAQAHHLLGQGAAYIGTIGQGNVDKLQLLDNTTPDSLCLQKLLHHYKNQDLRQVCMEVSSHALAQHRVDEVAFKQAIFTNLTLDHLDYHLTMENYAIAKALLFARESLQWAIINQDDTYQKIMATAIKPHVKKLTYGIHQACDVKAVNWIMDIKGTEIEVHSPWGEHQFRIKSLGQFNIYNSLAIFSSLLASDYAPAQVVEVMTQLKAAPGRMEIVAHAPYVLIDYAHTPDALENALITLNQLKKGRLWVVFGCGGDRDKTKRPVMGKVASKLADQIVITSDNPRTEDPQMIVDEIAHGIANSSNVIQLVNREEAIAYALNQAGEHDVILIAGKGHEAYQQIGTIKHTFSDQDVVRRLIHK</sequence>
<evidence type="ECO:0000256" key="2">
    <source>
        <dbReference type="ARBA" id="ARBA00022618"/>
    </source>
</evidence>
<dbReference type="SUPFAM" id="SSF53244">
    <property type="entry name" value="MurD-like peptide ligases, peptide-binding domain"/>
    <property type="match status" value="1"/>
</dbReference>
<dbReference type="UniPathway" id="UPA00219"/>
<evidence type="ECO:0000256" key="3">
    <source>
        <dbReference type="ARBA" id="ARBA00022960"/>
    </source>
</evidence>
<accession>A0A0W0RJG4</accession>
<evidence type="ECO:0000259" key="9">
    <source>
        <dbReference type="Pfam" id="PF01225"/>
    </source>
</evidence>
<feature type="binding site" evidence="7">
    <location>
        <position position="459"/>
    </location>
    <ligand>
        <name>meso-2,6-diaminopimelate</name>
        <dbReference type="ChEBI" id="CHEBI:57791"/>
    </ligand>
</feature>